<dbReference type="PANTHER" id="PTHR30399:SF1">
    <property type="entry name" value="UTP PYROPHOSPHATASE"/>
    <property type="match status" value="1"/>
</dbReference>
<evidence type="ECO:0000313" key="2">
    <source>
        <dbReference type="EMBL" id="SAL17036.1"/>
    </source>
</evidence>
<dbReference type="InterPro" id="IPR002725">
    <property type="entry name" value="YgjP-like_metallopeptidase"/>
</dbReference>
<accession>A0A158FAX6</accession>
<dbReference type="PANTHER" id="PTHR30399">
    <property type="entry name" value="UNCHARACTERIZED PROTEIN YGJP"/>
    <property type="match status" value="1"/>
</dbReference>
<proteinExistence type="predicted"/>
<evidence type="ECO:0000259" key="1">
    <source>
        <dbReference type="Pfam" id="PF01863"/>
    </source>
</evidence>
<dbReference type="Proteomes" id="UP000054977">
    <property type="component" value="Unassembled WGS sequence"/>
</dbReference>
<dbReference type="Gene3D" id="3.30.2010.10">
    <property type="entry name" value="Metalloproteases ('zincins'), catalytic domain"/>
    <property type="match status" value="1"/>
</dbReference>
<feature type="domain" description="YgjP-like metallopeptidase" evidence="1">
    <location>
        <begin position="118"/>
        <end position="178"/>
    </location>
</feature>
<sequence>MPHTQTYANARSRYNRLNHATATVMQQQLKYLSAYSATLQAKVHRLIAEGRLGEYLDARYPNRHALQSDRALYLYCCELKQEFLRVAPAIDKVVYDSKLDVLRHALGLHTAISRVQGGKLKAKKEIRIASLFKETAPEFLKMIVVHELAHLKEGDHNKAFYRLCEFMQPGYHQIEFDLRLYLTHRDLSRIKAA</sequence>
<protein>
    <recommendedName>
        <fullName evidence="1">YgjP-like metallopeptidase domain-containing protein</fullName>
    </recommendedName>
</protein>
<dbReference type="STRING" id="326474.AWB65_00723"/>
<name>A0A158FAX6_9BURK</name>
<dbReference type="CDD" id="cd07344">
    <property type="entry name" value="M48_yhfN_like"/>
    <property type="match status" value="1"/>
</dbReference>
<gene>
    <name evidence="2" type="ORF">AWB65_00723</name>
</gene>
<evidence type="ECO:0000313" key="3">
    <source>
        <dbReference type="Proteomes" id="UP000054977"/>
    </source>
</evidence>
<keyword evidence="3" id="KW-1185">Reference proteome</keyword>
<dbReference type="Pfam" id="PF01863">
    <property type="entry name" value="YgjP-like"/>
    <property type="match status" value="1"/>
</dbReference>
<dbReference type="InterPro" id="IPR053136">
    <property type="entry name" value="UTP_pyrophosphatase-like"/>
</dbReference>
<dbReference type="AlphaFoldDB" id="A0A158FAX6"/>
<comment type="caution">
    <text evidence="2">The sequence shown here is derived from an EMBL/GenBank/DDBJ whole genome shotgun (WGS) entry which is preliminary data.</text>
</comment>
<reference evidence="2" key="1">
    <citation type="submission" date="2016-01" db="EMBL/GenBank/DDBJ databases">
        <authorList>
            <person name="Peeters C."/>
        </authorList>
    </citation>
    <scope>NUCLEOTIDE SEQUENCE [LARGE SCALE GENOMIC DNA]</scope>
    <source>
        <strain evidence="2">LMG 22934</strain>
    </source>
</reference>
<organism evidence="2 3">
    <name type="scientific">Caballeronia humi</name>
    <dbReference type="NCBI Taxonomy" id="326474"/>
    <lineage>
        <taxon>Bacteria</taxon>
        <taxon>Pseudomonadati</taxon>
        <taxon>Pseudomonadota</taxon>
        <taxon>Betaproteobacteria</taxon>
        <taxon>Burkholderiales</taxon>
        <taxon>Burkholderiaceae</taxon>
        <taxon>Caballeronia</taxon>
    </lineage>
</organism>
<dbReference type="EMBL" id="FCNW02000002">
    <property type="protein sequence ID" value="SAL17036.1"/>
    <property type="molecule type" value="Genomic_DNA"/>
</dbReference>